<name>A0A5A9ZV10_9RHOB</name>
<dbReference type="SUPFAM" id="SSF49478">
    <property type="entry name" value="Cna protein B-type domain"/>
    <property type="match status" value="1"/>
</dbReference>
<keyword evidence="3" id="KW-0677">Repeat</keyword>
<dbReference type="InterPro" id="IPR015943">
    <property type="entry name" value="WD40/YVTN_repeat-like_dom_sf"/>
</dbReference>
<gene>
    <name evidence="6" type="ORF">FLO80_03060</name>
</gene>
<accession>A0A5A9ZV10</accession>
<protein>
    <recommendedName>
        <fullName evidence="5">Peptidase M10 serralysin C-terminal domain-containing protein</fullName>
    </recommendedName>
</protein>
<evidence type="ECO:0000313" key="7">
    <source>
        <dbReference type="Proteomes" id="UP000325291"/>
    </source>
</evidence>
<evidence type="ECO:0000256" key="4">
    <source>
        <dbReference type="SAM" id="MobiDB-lite"/>
    </source>
</evidence>
<evidence type="ECO:0000256" key="1">
    <source>
        <dbReference type="ARBA" id="ARBA00004613"/>
    </source>
</evidence>
<dbReference type="InterPro" id="IPR002105">
    <property type="entry name" value="Dockerin_1_rpt"/>
</dbReference>
<dbReference type="InterPro" id="IPR036439">
    <property type="entry name" value="Dockerin_dom_sf"/>
</dbReference>
<dbReference type="InterPro" id="IPR011049">
    <property type="entry name" value="Serralysin-like_metalloprot_C"/>
</dbReference>
<dbReference type="SUPFAM" id="SSF63446">
    <property type="entry name" value="Type I dockerin domain"/>
    <property type="match status" value="1"/>
</dbReference>
<reference evidence="6 7" key="1">
    <citation type="submission" date="2019-07" db="EMBL/GenBank/DDBJ databases">
        <title>Aquicoccus porphyridii gen. nov., sp. nov., isolated from a small marine red alga, Porphyridium marinum.</title>
        <authorList>
            <person name="Liu L."/>
        </authorList>
    </citation>
    <scope>NUCLEOTIDE SEQUENCE [LARGE SCALE GENOMIC DNA]</scope>
    <source>
        <strain evidence="6 7">L1 8-17</strain>
    </source>
</reference>
<dbReference type="Pfam" id="PF08548">
    <property type="entry name" value="Peptidase_M10_C"/>
    <property type="match status" value="1"/>
</dbReference>
<dbReference type="InterPro" id="IPR013858">
    <property type="entry name" value="Peptidase_M10B_C"/>
</dbReference>
<dbReference type="EMBL" id="VINQ01000001">
    <property type="protein sequence ID" value="KAA0921163.1"/>
    <property type="molecule type" value="Genomic_DNA"/>
</dbReference>
<evidence type="ECO:0000313" key="6">
    <source>
        <dbReference type="EMBL" id="KAA0921163.1"/>
    </source>
</evidence>
<proteinExistence type="predicted"/>
<dbReference type="SUPFAM" id="SSF51120">
    <property type="entry name" value="beta-Roll"/>
    <property type="match status" value="1"/>
</dbReference>
<dbReference type="Gene3D" id="1.10.1330.10">
    <property type="entry name" value="Dockerin domain"/>
    <property type="match status" value="1"/>
</dbReference>
<comment type="subcellular location">
    <subcellularLocation>
        <location evidence="1">Secreted</location>
    </subcellularLocation>
</comment>
<dbReference type="RefSeq" id="WP_111361819.1">
    <property type="nucleotide sequence ID" value="NZ_VINQ01000001.1"/>
</dbReference>
<dbReference type="GO" id="GO:0005509">
    <property type="term" value="F:calcium ion binding"/>
    <property type="evidence" value="ECO:0007669"/>
    <property type="project" value="InterPro"/>
</dbReference>
<comment type="caution">
    <text evidence="6">The sequence shown here is derived from an EMBL/GenBank/DDBJ whole genome shotgun (WGS) entry which is preliminary data.</text>
</comment>
<feature type="region of interest" description="Disordered" evidence="4">
    <location>
        <begin position="455"/>
        <end position="497"/>
    </location>
</feature>
<dbReference type="AlphaFoldDB" id="A0A5A9ZV10"/>
<keyword evidence="2" id="KW-0964">Secreted</keyword>
<dbReference type="Pfam" id="PF00404">
    <property type="entry name" value="Dockerin_1"/>
    <property type="match status" value="1"/>
</dbReference>
<dbReference type="Gene3D" id="2.130.10.10">
    <property type="entry name" value="YVTN repeat-like/Quinoprotein amine dehydrogenase"/>
    <property type="match status" value="1"/>
</dbReference>
<dbReference type="GO" id="GO:0004553">
    <property type="term" value="F:hydrolase activity, hydrolyzing O-glycosyl compounds"/>
    <property type="evidence" value="ECO:0007669"/>
    <property type="project" value="InterPro"/>
</dbReference>
<evidence type="ECO:0000256" key="3">
    <source>
        <dbReference type="ARBA" id="ARBA00022737"/>
    </source>
</evidence>
<dbReference type="GO" id="GO:0000272">
    <property type="term" value="P:polysaccharide catabolic process"/>
    <property type="evidence" value="ECO:0007669"/>
    <property type="project" value="InterPro"/>
</dbReference>
<feature type="domain" description="Peptidase M10 serralysin C-terminal" evidence="5">
    <location>
        <begin position="338"/>
        <end position="399"/>
    </location>
</feature>
<keyword evidence="7" id="KW-1185">Reference proteome</keyword>
<organism evidence="6 7">
    <name type="scientific">Aquicoccus porphyridii</name>
    <dbReference type="NCBI Taxonomy" id="1852029"/>
    <lineage>
        <taxon>Bacteria</taxon>
        <taxon>Pseudomonadati</taxon>
        <taxon>Pseudomonadota</taxon>
        <taxon>Alphaproteobacteria</taxon>
        <taxon>Rhodobacterales</taxon>
        <taxon>Paracoccaceae</taxon>
        <taxon>Aquicoccus</taxon>
    </lineage>
</organism>
<dbReference type="Proteomes" id="UP000325291">
    <property type="component" value="Unassembled WGS sequence"/>
</dbReference>
<dbReference type="GO" id="GO:0005615">
    <property type="term" value="C:extracellular space"/>
    <property type="evidence" value="ECO:0007669"/>
    <property type="project" value="InterPro"/>
</dbReference>
<dbReference type="PRINTS" id="PR00313">
    <property type="entry name" value="CABNDNGRPT"/>
</dbReference>
<dbReference type="Gene3D" id="2.150.10.10">
    <property type="entry name" value="Serralysin-like metalloprotease, C-terminal"/>
    <property type="match status" value="1"/>
</dbReference>
<dbReference type="SUPFAM" id="SSF89372">
    <property type="entry name" value="Fucose-specific lectin"/>
    <property type="match status" value="1"/>
</dbReference>
<sequence length="657" mass="67255">MWLEFHDRAGTGIEAFENGVTDTVTLDTAAGTFVLAGTGRLGGVIAFRLGADGRLALTDSRLFSGSDALAASGKLALIETGDGPVLVFGAGTDALLGYRIGDDASIGARVGIPFETARNEIAAGNDAMLRAFAVHSDTGVAPVADGSWQRETVGLEVGGVGDAAHVVVLGAFDSHVTVMPRDGTGTITRFGTAEGLGIATPTALELVETTSGHWVILAAAGSSSLSVLALDPDGSLHAADHVIDTLNTRFGGVQALATAQRGDDVLVVAGGADHGLSLFLLSGDGRLIWLDTLAHQTDAGLYNVSTLSAAIIDDDLIVTAGSQRDPGLGVVRVPLAELGVTGEIATGGAGRDILISSPDNAVLTGGAGADIFVARMQDAPVQITDFEPGLDRLDLSDWPMLRGVTQLAVTTTDRGALVSYRDYDVFIVSQDGTGLGADDIFPRGFHWPDRVLTLGDISSDAGQPDDDTPADPPPDGDPDDPDGDTPPPPDSGSRVVDRAGQGLEGAIVTLFPESGTTYGTTTDSLGGFTLPPASEGRLVLTRFHTAGDPAIGAADALDVLRLAVGLNAGAGPLDFIAADVNRDGQVTATDALDLLRFAVGLDTALTREWVFIDTAADLGTISARSVHYDTGIHLTGPDMADTLSITGILLGNLGDMA</sequence>
<feature type="compositionally biased region" description="Acidic residues" evidence="4">
    <location>
        <begin position="463"/>
        <end position="483"/>
    </location>
</feature>
<evidence type="ECO:0000259" key="5">
    <source>
        <dbReference type="Pfam" id="PF08548"/>
    </source>
</evidence>
<evidence type="ECO:0000256" key="2">
    <source>
        <dbReference type="ARBA" id="ARBA00022525"/>
    </source>
</evidence>